<protein>
    <submittedName>
        <fullName evidence="7">LysR family transcriptional regulator</fullName>
    </submittedName>
</protein>
<evidence type="ECO:0000256" key="3">
    <source>
        <dbReference type="ARBA" id="ARBA00023125"/>
    </source>
</evidence>
<gene>
    <name evidence="7" type="ORF">AFR_17930</name>
</gene>
<feature type="compositionally biased region" description="Low complexity" evidence="5">
    <location>
        <begin position="134"/>
        <end position="149"/>
    </location>
</feature>
<evidence type="ECO:0000313" key="7">
    <source>
        <dbReference type="EMBL" id="AGZ41864.1"/>
    </source>
</evidence>
<dbReference type="AlphaFoldDB" id="U5VY95"/>
<reference evidence="7 8" key="1">
    <citation type="journal article" date="2014" name="J. Biotechnol.">
        <title>Complete genome sequence of the actinobacterium Actinoplanes friuliensis HAG 010964, producer of the lipopeptide antibiotic friulimycin.</title>
        <authorList>
            <person name="Ruckert C."/>
            <person name="Szczepanowski R."/>
            <person name="Albersmeier A."/>
            <person name="Goesmann A."/>
            <person name="Fischer N."/>
            <person name="Steinkamper A."/>
            <person name="Puhler A."/>
            <person name="Biener R."/>
            <person name="Schwartz D."/>
            <person name="Kalinowski J."/>
        </authorList>
    </citation>
    <scope>NUCLEOTIDE SEQUENCE [LARGE SCALE GENOMIC DNA]</scope>
    <source>
        <strain evidence="7 8">DSM 7358</strain>
    </source>
</reference>
<dbReference type="EMBL" id="CP006272">
    <property type="protein sequence ID" value="AGZ41864.1"/>
    <property type="molecule type" value="Genomic_DNA"/>
</dbReference>
<feature type="region of interest" description="Disordered" evidence="5">
    <location>
        <begin position="134"/>
        <end position="157"/>
    </location>
</feature>
<organism evidence="7 8">
    <name type="scientific">Actinoplanes friuliensis DSM 7358</name>
    <dbReference type="NCBI Taxonomy" id="1246995"/>
    <lineage>
        <taxon>Bacteria</taxon>
        <taxon>Bacillati</taxon>
        <taxon>Actinomycetota</taxon>
        <taxon>Actinomycetes</taxon>
        <taxon>Micromonosporales</taxon>
        <taxon>Micromonosporaceae</taxon>
        <taxon>Actinoplanes</taxon>
    </lineage>
</organism>
<name>U5VY95_9ACTN</name>
<dbReference type="FunFam" id="1.10.10.10:FF:000001">
    <property type="entry name" value="LysR family transcriptional regulator"/>
    <property type="match status" value="1"/>
</dbReference>
<keyword evidence="2" id="KW-0805">Transcription regulation</keyword>
<evidence type="ECO:0000259" key="6">
    <source>
        <dbReference type="PROSITE" id="PS50931"/>
    </source>
</evidence>
<keyword evidence="8" id="KW-1185">Reference proteome</keyword>
<evidence type="ECO:0000256" key="2">
    <source>
        <dbReference type="ARBA" id="ARBA00023015"/>
    </source>
</evidence>
<dbReference type="eggNOG" id="COG0583">
    <property type="taxonomic scope" value="Bacteria"/>
</dbReference>
<proteinExistence type="inferred from homology"/>
<keyword evidence="4" id="KW-0804">Transcription</keyword>
<evidence type="ECO:0000256" key="1">
    <source>
        <dbReference type="ARBA" id="ARBA00009437"/>
    </source>
</evidence>
<dbReference type="GO" id="GO:0032993">
    <property type="term" value="C:protein-DNA complex"/>
    <property type="evidence" value="ECO:0007669"/>
    <property type="project" value="TreeGrafter"/>
</dbReference>
<dbReference type="InterPro" id="IPR036388">
    <property type="entry name" value="WH-like_DNA-bd_sf"/>
</dbReference>
<keyword evidence="3" id="KW-0238">DNA-binding</keyword>
<dbReference type="InterPro" id="IPR036390">
    <property type="entry name" value="WH_DNA-bd_sf"/>
</dbReference>
<feature type="domain" description="HTH lysR-type" evidence="6">
    <location>
        <begin position="1"/>
        <end position="53"/>
    </location>
</feature>
<dbReference type="InterPro" id="IPR000847">
    <property type="entry name" value="LysR_HTH_N"/>
</dbReference>
<dbReference type="Gene3D" id="1.10.10.10">
    <property type="entry name" value="Winged helix-like DNA-binding domain superfamily/Winged helix DNA-binding domain"/>
    <property type="match status" value="1"/>
</dbReference>
<sequence>MRHFLTLAEELNYGRAAAILHLAQPALSRSIATLERELGVVLFDRSRSGTRLAPAGEILRDEARQLLRSADTLKRRVREGRTVTIGFAPGLIVTPVVRHLEERFPEHRSGFCRGLLPPSRSVIRSRCRSAAFTGLPGRRGPPEFRGPSGTRAVRRQC</sequence>
<dbReference type="PRINTS" id="PR00039">
    <property type="entry name" value="HTHLYSR"/>
</dbReference>
<dbReference type="SUPFAM" id="SSF46785">
    <property type="entry name" value="Winged helix' DNA-binding domain"/>
    <property type="match status" value="1"/>
</dbReference>
<dbReference type="Proteomes" id="UP000017746">
    <property type="component" value="Chromosome"/>
</dbReference>
<dbReference type="KEGG" id="afs:AFR_17930"/>
<dbReference type="HOGENOM" id="CLU_1674164_0_0_11"/>
<dbReference type="GO" id="GO:0003700">
    <property type="term" value="F:DNA-binding transcription factor activity"/>
    <property type="evidence" value="ECO:0007669"/>
    <property type="project" value="InterPro"/>
</dbReference>
<dbReference type="PANTHER" id="PTHR30346">
    <property type="entry name" value="TRANSCRIPTIONAL DUAL REGULATOR HCAR-RELATED"/>
    <property type="match status" value="1"/>
</dbReference>
<comment type="similarity">
    <text evidence="1">Belongs to the LysR transcriptional regulatory family.</text>
</comment>
<evidence type="ECO:0000313" key="8">
    <source>
        <dbReference type="Proteomes" id="UP000017746"/>
    </source>
</evidence>
<dbReference type="STRING" id="1246995.AFR_17930"/>
<dbReference type="Pfam" id="PF00126">
    <property type="entry name" value="HTH_1"/>
    <property type="match status" value="1"/>
</dbReference>
<dbReference type="PATRIC" id="fig|1246995.3.peg.3637"/>
<evidence type="ECO:0000256" key="4">
    <source>
        <dbReference type="ARBA" id="ARBA00023163"/>
    </source>
</evidence>
<dbReference type="PROSITE" id="PS50931">
    <property type="entry name" value="HTH_LYSR"/>
    <property type="match status" value="1"/>
</dbReference>
<dbReference type="PANTHER" id="PTHR30346:SF0">
    <property type="entry name" value="HCA OPERON TRANSCRIPTIONAL ACTIVATOR HCAR"/>
    <property type="match status" value="1"/>
</dbReference>
<dbReference type="GO" id="GO:0003677">
    <property type="term" value="F:DNA binding"/>
    <property type="evidence" value="ECO:0007669"/>
    <property type="project" value="UniProtKB-KW"/>
</dbReference>
<accession>U5VY95</accession>
<evidence type="ECO:0000256" key="5">
    <source>
        <dbReference type="SAM" id="MobiDB-lite"/>
    </source>
</evidence>